<dbReference type="PROSITE" id="PS51257">
    <property type="entry name" value="PROKAR_LIPOPROTEIN"/>
    <property type="match status" value="1"/>
</dbReference>
<comment type="caution">
    <text evidence="1">The sequence shown here is derived from an EMBL/GenBank/DDBJ whole genome shotgun (WGS) entry which is preliminary data.</text>
</comment>
<organism evidence="1 2">
    <name type="scientific">Veronia nyctiphanis</name>
    <dbReference type="NCBI Taxonomy" id="1278244"/>
    <lineage>
        <taxon>Bacteria</taxon>
        <taxon>Pseudomonadati</taxon>
        <taxon>Pseudomonadota</taxon>
        <taxon>Gammaproteobacteria</taxon>
        <taxon>Vibrionales</taxon>
        <taxon>Vibrionaceae</taxon>
        <taxon>Veronia</taxon>
    </lineage>
</organism>
<evidence type="ECO:0000313" key="1">
    <source>
        <dbReference type="EMBL" id="RXJ71507.1"/>
    </source>
</evidence>
<evidence type="ECO:0000313" key="2">
    <source>
        <dbReference type="Proteomes" id="UP000290287"/>
    </source>
</evidence>
<accession>A0A4Q0YL53</accession>
<dbReference type="AlphaFoldDB" id="A0A4Q0YL53"/>
<dbReference type="EMBL" id="PEIB01000036">
    <property type="protein sequence ID" value="RXJ71507.1"/>
    <property type="molecule type" value="Genomic_DNA"/>
</dbReference>
<keyword evidence="2" id="KW-1185">Reference proteome</keyword>
<reference evidence="1 2" key="1">
    <citation type="submission" date="2017-10" db="EMBL/GenBank/DDBJ databases">
        <title>Nyctiphanis sp. nov., isolated from the stomach of the euphausiid Nyctiphanes simplex (Hansen, 1911) in the Gulf of California.</title>
        <authorList>
            <person name="Gomez-Gil B."/>
            <person name="Aguilar-Mendez M."/>
            <person name="Lopez-Cortes A."/>
            <person name="Gomez-Gutierrez J."/>
            <person name="Roque A."/>
            <person name="Lang E."/>
            <person name="Gonzalez-Castillo A."/>
        </authorList>
    </citation>
    <scope>NUCLEOTIDE SEQUENCE [LARGE SCALE GENOMIC DNA]</scope>
    <source>
        <strain evidence="1 2">CAIM 600</strain>
    </source>
</reference>
<sequence>MNIPNMKKTVLASACAAFALTGCVEPRKADEQVPAPPEAAKTIENPLTVSLVELNQALPEGKSITFYLKDDLSTDLDERELVTVSGATRVTSKDIPDNVQAAAAEDTKILGQAYETKSGQFVIHLKEAQQQSFELEVLVKDDDYFSTSRSLYIRGNSDAGQTGTSKLGQSETIQLTPVVGTENKEIAIAGQQAKFGSVEGGTTEAIEIQTDSSKANLAGGTVALEIPKDTVLKDKYGNEVTGEVTANVVYFSNDAGESDTDQETSPLDAFPGGLAPISVDLSDDTNNDIDLPENGRINFISAGFTAIELSNEKGQVVANLEAKDAAADPVKLEFKVPADTTDAEGKALELNGQIPLWSYDEVNGRWKYDGQGRIVRQEGNVFIVEAEITHLSYYNLDYFASENCRKVDIEFEVSGGGDQYPITTVLRRDGGSWSETVNFDEITSHTFWNVPSFQGTLDVLGPDNTSVIESYVLENGTEGNTKLSGNFCDDLNNAKVTLKSLAPEALKTLSVDVTSTCQDNNLGPKKQNALVQVTTSSPYKYYGKQQITDQGTVEFKVPANKEFKVDTWLTTSKGTDYKRTTVNVSDANEETTINFNAGICGTVTGTTGTTGVTGGTGG</sequence>
<protein>
    <submittedName>
        <fullName evidence="1">Uncharacterized protein</fullName>
    </submittedName>
</protein>
<gene>
    <name evidence="1" type="ORF">CS022_20650</name>
</gene>
<name>A0A4Q0YL53_9GAMM</name>
<proteinExistence type="predicted"/>
<dbReference type="Proteomes" id="UP000290287">
    <property type="component" value="Unassembled WGS sequence"/>
</dbReference>